<dbReference type="KEGG" id="mfc:BRM9_1428"/>
<evidence type="ECO:0000259" key="2">
    <source>
        <dbReference type="Pfam" id="PF00561"/>
    </source>
</evidence>
<protein>
    <submittedName>
        <fullName evidence="3">Hydrolase alpha/beta fold family</fullName>
    </submittedName>
</protein>
<name>A0A089ZDW8_METFO</name>
<keyword evidence="1 3" id="KW-0378">Hydrolase</keyword>
<evidence type="ECO:0000313" key="4">
    <source>
        <dbReference type="Proteomes" id="UP000029661"/>
    </source>
</evidence>
<proteinExistence type="predicted"/>
<gene>
    <name evidence="3" type="ORF">BRM9_1428</name>
</gene>
<dbReference type="STRING" id="2162.BRM9_1428"/>
<accession>A0A089ZDW8</accession>
<evidence type="ECO:0000256" key="1">
    <source>
        <dbReference type="ARBA" id="ARBA00022801"/>
    </source>
</evidence>
<evidence type="ECO:0000313" key="3">
    <source>
        <dbReference type="EMBL" id="AIS32242.1"/>
    </source>
</evidence>
<dbReference type="Gene3D" id="3.40.50.1820">
    <property type="entry name" value="alpha/beta hydrolase"/>
    <property type="match status" value="1"/>
</dbReference>
<dbReference type="PRINTS" id="PR00111">
    <property type="entry name" value="ABHYDROLASE"/>
</dbReference>
<dbReference type="SUPFAM" id="SSF53474">
    <property type="entry name" value="alpha/beta-Hydrolases"/>
    <property type="match status" value="1"/>
</dbReference>
<dbReference type="GO" id="GO:0016020">
    <property type="term" value="C:membrane"/>
    <property type="evidence" value="ECO:0007669"/>
    <property type="project" value="TreeGrafter"/>
</dbReference>
<dbReference type="InterPro" id="IPR000073">
    <property type="entry name" value="AB_hydrolase_1"/>
</dbReference>
<dbReference type="EMBL" id="CP006933">
    <property type="protein sequence ID" value="AIS32242.1"/>
    <property type="molecule type" value="Genomic_DNA"/>
</dbReference>
<dbReference type="Proteomes" id="UP000029661">
    <property type="component" value="Chromosome"/>
</dbReference>
<dbReference type="InterPro" id="IPR050266">
    <property type="entry name" value="AB_hydrolase_sf"/>
</dbReference>
<reference evidence="3 4" key="1">
    <citation type="submission" date="2013-12" db="EMBL/GenBank/DDBJ databases">
        <title>The complete genome sequence of Methanobacterium sp. BRM9.</title>
        <authorList>
            <consortium name="Pastoral Greenhouse Gas Research Consortium"/>
            <person name="Kelly W.J."/>
            <person name="Leahy S.C."/>
            <person name="Perry R."/>
            <person name="Li D."/>
            <person name="Altermann E."/>
            <person name="Lambie S.C."/>
            <person name="Attwood G.T."/>
        </authorList>
    </citation>
    <scope>NUCLEOTIDE SEQUENCE [LARGE SCALE GENOMIC DNA]</scope>
    <source>
        <strain evidence="3 4">BRM9</strain>
    </source>
</reference>
<dbReference type="InterPro" id="IPR029058">
    <property type="entry name" value="AB_hydrolase_fold"/>
</dbReference>
<dbReference type="PANTHER" id="PTHR43798">
    <property type="entry name" value="MONOACYLGLYCEROL LIPASE"/>
    <property type="match status" value="1"/>
</dbReference>
<dbReference type="Pfam" id="PF00561">
    <property type="entry name" value="Abhydrolase_1"/>
    <property type="match status" value="1"/>
</dbReference>
<sequence length="301" mass="33430">MTRFHSEMQRIREYIHNLDSKVIDTNHGSIEYAITGNGYPILAVHGNAGGFDQGLMMANKTIDAKFQVISVSRFGYLRSSIPKKASVAMQADSYASLLDSLNIGKTAIVGYSAGSTSSIQFTLRHPERVSALILVSPAAPGKGPIMPKAIFNIFFRNDFIYWATITYFQSRVQKEWVGVPEEFTLTSEYEAEVRDLLFSLLPVSARVPGSIFDIYTSSPEIFNSSNDKNYPFEDIKIPTLIISAQDDPLALPENAQALVERIPHAHLLSLLDGGHPLLGHNEKIKSEITRFLHNNNVSIDI</sequence>
<feature type="domain" description="AB hydrolase-1" evidence="2">
    <location>
        <begin position="39"/>
        <end position="277"/>
    </location>
</feature>
<dbReference type="AlphaFoldDB" id="A0A089ZDW8"/>
<dbReference type="GO" id="GO:0016787">
    <property type="term" value="F:hydrolase activity"/>
    <property type="evidence" value="ECO:0007669"/>
    <property type="project" value="UniProtKB-KW"/>
</dbReference>
<organism evidence="3 4">
    <name type="scientific">Methanobacterium formicicum</name>
    <dbReference type="NCBI Taxonomy" id="2162"/>
    <lineage>
        <taxon>Archaea</taxon>
        <taxon>Methanobacteriati</taxon>
        <taxon>Methanobacteriota</taxon>
        <taxon>Methanomada group</taxon>
        <taxon>Methanobacteria</taxon>
        <taxon>Methanobacteriales</taxon>
        <taxon>Methanobacteriaceae</taxon>
        <taxon>Methanobacterium</taxon>
    </lineage>
</organism>
<dbReference type="PANTHER" id="PTHR43798:SF31">
    <property type="entry name" value="AB HYDROLASE SUPERFAMILY PROTEIN YCLE"/>
    <property type="match status" value="1"/>
</dbReference>